<protein>
    <submittedName>
        <fullName evidence="1">Uncharacterized protein</fullName>
    </submittedName>
</protein>
<gene>
    <name evidence="1" type="ORF">A2731_01915</name>
</gene>
<organism evidence="1 2">
    <name type="scientific">Candidatus Buchananbacteria bacterium RIFCSPHIGHO2_01_FULL_39_8</name>
    <dbReference type="NCBI Taxonomy" id="1797533"/>
    <lineage>
        <taxon>Bacteria</taxon>
        <taxon>Candidatus Buchananiibacteriota</taxon>
    </lineage>
</organism>
<dbReference type="AlphaFoldDB" id="A0A1G1Y2R4"/>
<reference evidence="1 2" key="1">
    <citation type="journal article" date="2016" name="Nat. Commun.">
        <title>Thousands of microbial genomes shed light on interconnected biogeochemical processes in an aquifer system.</title>
        <authorList>
            <person name="Anantharaman K."/>
            <person name="Brown C.T."/>
            <person name="Hug L.A."/>
            <person name="Sharon I."/>
            <person name="Castelle C.J."/>
            <person name="Probst A.J."/>
            <person name="Thomas B.C."/>
            <person name="Singh A."/>
            <person name="Wilkins M.J."/>
            <person name="Karaoz U."/>
            <person name="Brodie E.L."/>
            <person name="Williams K.H."/>
            <person name="Hubbard S.S."/>
            <person name="Banfield J.F."/>
        </authorList>
    </citation>
    <scope>NUCLEOTIDE SEQUENCE [LARGE SCALE GENOMIC DNA]</scope>
</reference>
<sequence length="87" mass="10219">MPINKGLERVKDLFDKPRGKKPPAYPWQDLALRVIEELNVPPKKRNSVFKVCKGNSKITIEKTLNDTKELCKTGEKWKYFFKIIENK</sequence>
<proteinExistence type="predicted"/>
<dbReference type="Proteomes" id="UP000176241">
    <property type="component" value="Unassembled WGS sequence"/>
</dbReference>
<accession>A0A1G1Y2R4</accession>
<comment type="caution">
    <text evidence="1">The sequence shown here is derived from an EMBL/GenBank/DDBJ whole genome shotgun (WGS) entry which is preliminary data.</text>
</comment>
<dbReference type="EMBL" id="MHIC01000008">
    <property type="protein sequence ID" value="OGY45857.1"/>
    <property type="molecule type" value="Genomic_DNA"/>
</dbReference>
<name>A0A1G1Y2R4_9BACT</name>
<evidence type="ECO:0000313" key="1">
    <source>
        <dbReference type="EMBL" id="OGY45857.1"/>
    </source>
</evidence>
<evidence type="ECO:0000313" key="2">
    <source>
        <dbReference type="Proteomes" id="UP000176241"/>
    </source>
</evidence>